<dbReference type="InterPro" id="IPR003594">
    <property type="entry name" value="HATPase_dom"/>
</dbReference>
<comment type="catalytic activity">
    <reaction evidence="1">
        <text>ATP + protein L-histidine = ADP + protein N-phospho-L-histidine.</text>
        <dbReference type="EC" id="2.7.13.3"/>
    </reaction>
</comment>
<evidence type="ECO:0000256" key="1">
    <source>
        <dbReference type="ARBA" id="ARBA00000085"/>
    </source>
</evidence>
<dbReference type="GO" id="GO:0004673">
    <property type="term" value="F:protein histidine kinase activity"/>
    <property type="evidence" value="ECO:0007669"/>
    <property type="project" value="UniProtKB-EC"/>
</dbReference>
<keyword evidence="5 8" id="KW-0418">Kinase</keyword>
<evidence type="ECO:0000256" key="5">
    <source>
        <dbReference type="ARBA" id="ARBA00022777"/>
    </source>
</evidence>
<dbReference type="InterPro" id="IPR050980">
    <property type="entry name" value="2C_sensor_his_kinase"/>
</dbReference>
<evidence type="ECO:0000256" key="6">
    <source>
        <dbReference type="ARBA" id="ARBA00022840"/>
    </source>
</evidence>
<dbReference type="RefSeq" id="WP_124682319.1">
    <property type="nucleotide sequence ID" value="NZ_CP033969.1"/>
</dbReference>
<evidence type="ECO:0000256" key="3">
    <source>
        <dbReference type="ARBA" id="ARBA00022679"/>
    </source>
</evidence>
<dbReference type="Pfam" id="PF02518">
    <property type="entry name" value="HATPase_c"/>
    <property type="match status" value="1"/>
</dbReference>
<dbReference type="Gene3D" id="3.30.565.10">
    <property type="entry name" value="Histidine kinase-like ATPase, C-terminal domain"/>
    <property type="match status" value="1"/>
</dbReference>
<dbReference type="Gene3D" id="1.10.287.130">
    <property type="match status" value="1"/>
</dbReference>
<evidence type="ECO:0000256" key="4">
    <source>
        <dbReference type="ARBA" id="ARBA00022741"/>
    </source>
</evidence>
<sequence length="263" mass="27181">MNDAVRVAVVDPSASAPAPPAADADGRRALHADRLAVLGRSVAMIVHDVVQPVASVATRGQGALRWLRQEPPDVARAIASLESLVADAGRAGTVLADLRALACPQARPPQPVPLDGVLRDTLRWLDDDLRRHGVTAALDLPAAPLPVLGERAALQQLFVNLVVNAIEAMAGTDAAPRAARPLTVTLRADGRAAVATISDRGCGLAADALPRLFEPFQTTKADGMGVGLSICRRIVADHGGTIDAMARPGGGTTFVVRLPCAAA</sequence>
<reference evidence="9" key="1">
    <citation type="submission" date="2018-11" db="EMBL/GenBank/DDBJ databases">
        <title>FDA dAtabase for Regulatory Grade micrObial Sequences (FDA-ARGOS): Supporting development and validation of Infectious Disease Dx tests.</title>
        <authorList>
            <person name="Goldberg B."/>
            <person name="Campos J."/>
            <person name="Tallon L."/>
            <person name="Sadzewicz L."/>
            <person name="Zhao X."/>
            <person name="Vavikolanu K."/>
            <person name="Mehta A."/>
            <person name="Aluvathingal J."/>
            <person name="Nadendla S."/>
            <person name="Geyer C."/>
            <person name="Nandy P."/>
            <person name="Yan Y."/>
            <person name="Sichtig H."/>
        </authorList>
    </citation>
    <scope>NUCLEOTIDE SEQUENCE [LARGE SCALE GENOMIC DNA]</scope>
    <source>
        <strain evidence="9">FDAARGOS_614</strain>
    </source>
</reference>
<protein>
    <recommendedName>
        <fullName evidence="2">histidine kinase</fullName>
        <ecNumber evidence="2">2.7.13.3</ecNumber>
    </recommendedName>
</protein>
<dbReference type="EC" id="2.7.13.3" evidence="2"/>
<proteinExistence type="predicted"/>
<feature type="domain" description="Histidine kinase" evidence="7">
    <location>
        <begin position="44"/>
        <end position="262"/>
    </location>
</feature>
<dbReference type="Proteomes" id="UP000270411">
    <property type="component" value="Chromosome 1"/>
</dbReference>
<keyword evidence="3" id="KW-0808">Transferase</keyword>
<name>A0A3G8GWF3_9BURK</name>
<dbReference type="KEGG" id="cpau:EHF44_02720"/>
<dbReference type="AlphaFoldDB" id="A0A3G8GWF3"/>
<dbReference type="InterPro" id="IPR005467">
    <property type="entry name" value="His_kinase_dom"/>
</dbReference>
<dbReference type="SMART" id="SM00387">
    <property type="entry name" value="HATPase_c"/>
    <property type="match status" value="1"/>
</dbReference>
<evidence type="ECO:0000313" key="9">
    <source>
        <dbReference type="Proteomes" id="UP000270411"/>
    </source>
</evidence>
<dbReference type="GO" id="GO:0005524">
    <property type="term" value="F:ATP binding"/>
    <property type="evidence" value="ECO:0007669"/>
    <property type="project" value="UniProtKB-KW"/>
</dbReference>
<gene>
    <name evidence="8" type="ORF">EHF44_02720</name>
</gene>
<dbReference type="EMBL" id="CP033969">
    <property type="protein sequence ID" value="AZG12424.1"/>
    <property type="molecule type" value="Genomic_DNA"/>
</dbReference>
<organism evidence="8 9">
    <name type="scientific">Cupriavidus pauculus</name>
    <dbReference type="NCBI Taxonomy" id="82633"/>
    <lineage>
        <taxon>Bacteria</taxon>
        <taxon>Pseudomonadati</taxon>
        <taxon>Pseudomonadota</taxon>
        <taxon>Betaproteobacteria</taxon>
        <taxon>Burkholderiales</taxon>
        <taxon>Burkholderiaceae</taxon>
        <taxon>Cupriavidus</taxon>
    </lineage>
</organism>
<keyword evidence="4" id="KW-0547">Nucleotide-binding</keyword>
<keyword evidence="6" id="KW-0067">ATP-binding</keyword>
<accession>A0A3G8GWF3</accession>
<dbReference type="SUPFAM" id="SSF55874">
    <property type="entry name" value="ATPase domain of HSP90 chaperone/DNA topoisomerase II/histidine kinase"/>
    <property type="match status" value="1"/>
</dbReference>
<dbReference type="PANTHER" id="PTHR44936">
    <property type="entry name" value="SENSOR PROTEIN CREC"/>
    <property type="match status" value="1"/>
</dbReference>
<dbReference type="PROSITE" id="PS50109">
    <property type="entry name" value="HIS_KIN"/>
    <property type="match status" value="1"/>
</dbReference>
<dbReference type="InterPro" id="IPR036890">
    <property type="entry name" value="HATPase_C_sf"/>
</dbReference>
<dbReference type="InterPro" id="IPR004358">
    <property type="entry name" value="Sig_transdc_His_kin-like_C"/>
</dbReference>
<dbReference type="PANTHER" id="PTHR44936:SF10">
    <property type="entry name" value="SENSOR PROTEIN RSTB"/>
    <property type="match status" value="1"/>
</dbReference>
<dbReference type="OrthoDB" id="8872837at2"/>
<evidence type="ECO:0000313" key="8">
    <source>
        <dbReference type="EMBL" id="AZG12424.1"/>
    </source>
</evidence>
<evidence type="ECO:0000259" key="7">
    <source>
        <dbReference type="PROSITE" id="PS50109"/>
    </source>
</evidence>
<evidence type="ECO:0000256" key="2">
    <source>
        <dbReference type="ARBA" id="ARBA00012438"/>
    </source>
</evidence>
<dbReference type="PRINTS" id="PR00344">
    <property type="entry name" value="BCTRLSENSOR"/>
</dbReference>